<keyword evidence="6" id="KW-1185">Reference proteome</keyword>
<dbReference type="GO" id="GO:0022857">
    <property type="term" value="F:transmembrane transporter activity"/>
    <property type="evidence" value="ECO:0007669"/>
    <property type="project" value="InterPro"/>
</dbReference>
<proteinExistence type="predicted"/>
<dbReference type="CDD" id="cd06174">
    <property type="entry name" value="MFS"/>
    <property type="match status" value="1"/>
</dbReference>
<feature type="transmembrane region" description="Helical" evidence="4">
    <location>
        <begin position="311"/>
        <end position="332"/>
    </location>
</feature>
<dbReference type="AlphaFoldDB" id="A0A0S7C162"/>
<dbReference type="Gene3D" id="1.20.1250.20">
    <property type="entry name" value="MFS general substrate transporter like domains"/>
    <property type="match status" value="2"/>
</dbReference>
<dbReference type="SUPFAM" id="SSF103473">
    <property type="entry name" value="MFS general substrate transporter"/>
    <property type="match status" value="1"/>
</dbReference>
<feature type="transmembrane region" description="Helical" evidence="4">
    <location>
        <begin position="120"/>
        <end position="147"/>
    </location>
</feature>
<dbReference type="EMBL" id="DF968183">
    <property type="protein sequence ID" value="GAP44535.1"/>
    <property type="molecule type" value="Genomic_DNA"/>
</dbReference>
<feature type="transmembrane region" description="Helical" evidence="4">
    <location>
        <begin position="386"/>
        <end position="404"/>
    </location>
</feature>
<dbReference type="InterPro" id="IPR036259">
    <property type="entry name" value="MFS_trans_sf"/>
</dbReference>
<feature type="transmembrane region" description="Helical" evidence="4">
    <location>
        <begin position="410"/>
        <end position="431"/>
    </location>
</feature>
<protein>
    <submittedName>
        <fullName evidence="5">Major facilitator superfamily</fullName>
    </submittedName>
</protein>
<dbReference type="Pfam" id="PF07690">
    <property type="entry name" value="MFS_1"/>
    <property type="match status" value="1"/>
</dbReference>
<dbReference type="OrthoDB" id="5415287at2"/>
<evidence type="ECO:0000313" key="6">
    <source>
        <dbReference type="Proteomes" id="UP000053091"/>
    </source>
</evidence>
<feature type="transmembrane region" description="Helical" evidence="4">
    <location>
        <begin position="188"/>
        <end position="207"/>
    </location>
</feature>
<evidence type="ECO:0000256" key="2">
    <source>
        <dbReference type="ARBA" id="ARBA00022989"/>
    </source>
</evidence>
<feature type="transmembrane region" description="Helical" evidence="4">
    <location>
        <begin position="344"/>
        <end position="365"/>
    </location>
</feature>
<dbReference type="InterPro" id="IPR052528">
    <property type="entry name" value="Sugar_transport-like"/>
</dbReference>
<keyword evidence="2 4" id="KW-1133">Transmembrane helix</keyword>
<reference evidence="5" key="1">
    <citation type="journal article" date="2015" name="Genome Announc.">
        <title>Draft Genome Sequence of Bacteroidales Strain TBC1, a Novel Isolate from a Methanogenic Wastewater Treatment System.</title>
        <authorList>
            <person name="Tourlousse D.M."/>
            <person name="Matsuura N."/>
            <person name="Sun L."/>
            <person name="Toyonaga M."/>
            <person name="Kuroda K."/>
            <person name="Ohashi A."/>
            <person name="Cruz R."/>
            <person name="Yamaguchi T."/>
            <person name="Sekiguchi Y."/>
        </authorList>
    </citation>
    <scope>NUCLEOTIDE SEQUENCE [LARGE SCALE GENOMIC DNA]</scope>
    <source>
        <strain evidence="5">TBC1</strain>
    </source>
</reference>
<feature type="transmembrane region" description="Helical" evidence="4">
    <location>
        <begin position="250"/>
        <end position="270"/>
    </location>
</feature>
<keyword evidence="3 4" id="KW-0472">Membrane</keyword>
<feature type="transmembrane region" description="Helical" evidence="4">
    <location>
        <begin position="276"/>
        <end position="299"/>
    </location>
</feature>
<dbReference type="Proteomes" id="UP000053091">
    <property type="component" value="Unassembled WGS sequence"/>
</dbReference>
<accession>A0A0S7C162</accession>
<evidence type="ECO:0000256" key="3">
    <source>
        <dbReference type="ARBA" id="ARBA00023136"/>
    </source>
</evidence>
<feature type="transmembrane region" description="Helical" evidence="4">
    <location>
        <begin position="159"/>
        <end position="182"/>
    </location>
</feature>
<dbReference type="InterPro" id="IPR011701">
    <property type="entry name" value="MFS"/>
</dbReference>
<dbReference type="PANTHER" id="PTHR23526:SF2">
    <property type="entry name" value="MAJOR FACILITATOR SUPERFAMILY (MFS) PROFILE DOMAIN-CONTAINING PROTEIN"/>
    <property type="match status" value="1"/>
</dbReference>
<feature type="transmembrane region" description="Helical" evidence="4">
    <location>
        <begin position="58"/>
        <end position="78"/>
    </location>
</feature>
<organism evidence="5">
    <name type="scientific">Lentimicrobium saccharophilum</name>
    <dbReference type="NCBI Taxonomy" id="1678841"/>
    <lineage>
        <taxon>Bacteria</taxon>
        <taxon>Pseudomonadati</taxon>
        <taxon>Bacteroidota</taxon>
        <taxon>Bacteroidia</taxon>
        <taxon>Bacteroidales</taxon>
        <taxon>Lentimicrobiaceae</taxon>
        <taxon>Lentimicrobium</taxon>
    </lineage>
</organism>
<evidence type="ECO:0000256" key="1">
    <source>
        <dbReference type="ARBA" id="ARBA00022692"/>
    </source>
</evidence>
<gene>
    <name evidence="5" type="ORF">TBC1_12343</name>
</gene>
<feature type="transmembrane region" description="Helical" evidence="4">
    <location>
        <begin position="90"/>
        <end position="108"/>
    </location>
</feature>
<name>A0A0S7C162_9BACT</name>
<dbReference type="PANTHER" id="PTHR23526">
    <property type="entry name" value="INTEGRAL MEMBRANE TRANSPORT PROTEIN-RELATED"/>
    <property type="match status" value="1"/>
</dbReference>
<sequence length="437" mass="50410">MKLIINYLSRRHGLNNLQAGEKQTFRLHLGYTLLDNFVAGVLTLNEFVFLKSLHGSSYQLSFLFQFSVLVFIFLIFISEWLKRMHDKPKLIRITGLLTRAPLAILLFFPRSSGVIEANPLYHYVFLGLFLIYYMGNPVIFPTINLFLKNNYRHEHFGKLYSLATVYGKVLMLVTAFAYGMLLDYDKNSYTYVFALAALAGVISTYLLSKIQYVEEKVEPAENSFWQNVKTSALGMRRIMRENVPFRHFELGFLFYGFAFMSTVTVMTIFFERQLGLNYFSVATYKNSYNIIALFLIPFFGRTLGKIDPRKFAAITFASIMLYLLSLVLTAYFPQNIQLGNFRLFYSMIPFVLFHAVFAATMSLLWNIGSAYFCKPHEAGEYQSVHLFLTATRAVFAPLLGVLFYELFGFVFTFSLGAASLFIAILIMIWSYRRDKAI</sequence>
<keyword evidence="1 4" id="KW-0812">Transmembrane</keyword>
<evidence type="ECO:0000256" key="4">
    <source>
        <dbReference type="SAM" id="Phobius"/>
    </source>
</evidence>
<evidence type="ECO:0000313" key="5">
    <source>
        <dbReference type="EMBL" id="GAP44535.1"/>
    </source>
</evidence>
<dbReference type="RefSeq" id="WP_062043993.1">
    <property type="nucleotide sequence ID" value="NZ_DF968183.1"/>
</dbReference>